<evidence type="ECO:0000313" key="2">
    <source>
        <dbReference type="Proteomes" id="UP000824533"/>
    </source>
</evidence>
<keyword evidence="2" id="KW-1185">Reference proteome</keyword>
<accession>A0ACC1CI72</accession>
<evidence type="ECO:0000313" key="1">
    <source>
        <dbReference type="EMBL" id="KAJ0171290.1"/>
    </source>
</evidence>
<comment type="caution">
    <text evidence="1">The sequence shown here is derived from an EMBL/GenBank/DDBJ whole genome shotgun (WGS) entry which is preliminary data.</text>
</comment>
<organism evidence="1 2">
    <name type="scientific">Dendrolimus kikuchii</name>
    <dbReference type="NCBI Taxonomy" id="765133"/>
    <lineage>
        <taxon>Eukaryota</taxon>
        <taxon>Metazoa</taxon>
        <taxon>Ecdysozoa</taxon>
        <taxon>Arthropoda</taxon>
        <taxon>Hexapoda</taxon>
        <taxon>Insecta</taxon>
        <taxon>Pterygota</taxon>
        <taxon>Neoptera</taxon>
        <taxon>Endopterygota</taxon>
        <taxon>Lepidoptera</taxon>
        <taxon>Glossata</taxon>
        <taxon>Ditrysia</taxon>
        <taxon>Bombycoidea</taxon>
        <taxon>Lasiocampidae</taxon>
        <taxon>Dendrolimus</taxon>
    </lineage>
</organism>
<name>A0ACC1CI72_9NEOP</name>
<protein>
    <submittedName>
        <fullName evidence="1">Uncharacterized protein</fullName>
    </submittedName>
</protein>
<gene>
    <name evidence="1" type="ORF">K1T71_012840</name>
</gene>
<sequence>MLAAFPRWMATLMHEETKSEEPLSWPKKLHLRGEVIDLSLAIVNDFEYWLDGRLGHSRIDYHNGTYKTYYYIGGAMRFPRMYHVIPILKDDKVEFICLRASSRRDQLLPSLIGYEKVGYKKHGNKSIEIWQRLVEDHPRRTEETILYVKTYSEKEQKFVAEPFQHIKKVLNVQKGRTEIYRITNYYNMELDFQNNKLEIENDDTVTIQCQNSNKASEIFKNVEIPNKNSQLHLDLLFNSYTEHHSKNYEEEERETRKQIFHKNLRLVNEHNKKNLSYRLELNAFSDWTDEELAYLSGTYPSDPEEVLALPFPHTEEEVENLVKELPSEYDLRLEGLISPVKNQAHCGSCWAFAATAVLEGALALKNGGRDLDLSEQSIVDCAWDYGNRGCRGGKMDKAFKYVMDKGIPTDREYGSYLGMEGVCHISNTSKQYQISGFARITPRNINAITHLALILPISDENHRKNHAITVVGYGERDGDLYWIVKNSWGETWGEDGYILLSANDNNCYLTDEAYFVVP</sequence>
<dbReference type="Proteomes" id="UP000824533">
    <property type="component" value="Linkage Group LG24"/>
</dbReference>
<proteinExistence type="predicted"/>
<reference evidence="1 2" key="1">
    <citation type="journal article" date="2021" name="Front. Genet.">
        <title>Chromosome-Level Genome Assembly Reveals Significant Gene Expansion in the Toll and IMD Signaling Pathways of Dendrolimus kikuchii.</title>
        <authorList>
            <person name="Zhou J."/>
            <person name="Wu P."/>
            <person name="Xiong Z."/>
            <person name="Liu N."/>
            <person name="Zhao N."/>
            <person name="Ji M."/>
            <person name="Qiu Y."/>
            <person name="Yang B."/>
        </authorList>
    </citation>
    <scope>NUCLEOTIDE SEQUENCE [LARGE SCALE GENOMIC DNA]</scope>
    <source>
        <strain evidence="1">Ann1</strain>
    </source>
</reference>
<dbReference type="EMBL" id="CM034410">
    <property type="protein sequence ID" value="KAJ0171290.1"/>
    <property type="molecule type" value="Genomic_DNA"/>
</dbReference>